<comment type="subcellular location">
    <subcellularLocation>
        <location evidence="9">Cytoplasm</location>
    </subcellularLocation>
</comment>
<organism evidence="11 12">
    <name type="scientific">Anoxynatronum sibiricum</name>
    <dbReference type="NCBI Taxonomy" id="210623"/>
    <lineage>
        <taxon>Bacteria</taxon>
        <taxon>Bacillati</taxon>
        <taxon>Bacillota</taxon>
        <taxon>Clostridia</taxon>
        <taxon>Eubacteriales</taxon>
        <taxon>Clostridiaceae</taxon>
        <taxon>Anoxynatronum</taxon>
    </lineage>
</organism>
<dbReference type="SFLD" id="SFLDS00029">
    <property type="entry name" value="Radical_SAM"/>
    <property type="match status" value="1"/>
</dbReference>
<dbReference type="SUPFAM" id="SSF102114">
    <property type="entry name" value="Radical SAM enzymes"/>
    <property type="match status" value="1"/>
</dbReference>
<dbReference type="CDD" id="cd01335">
    <property type="entry name" value="Radical_SAM"/>
    <property type="match status" value="1"/>
</dbReference>
<evidence type="ECO:0000256" key="5">
    <source>
        <dbReference type="ARBA" id="ARBA00022723"/>
    </source>
</evidence>
<evidence type="ECO:0000256" key="2">
    <source>
        <dbReference type="ARBA" id="ARBA00017228"/>
    </source>
</evidence>
<keyword evidence="6 9" id="KW-0408">Iron</keyword>
<dbReference type="RefSeq" id="WP_343185075.1">
    <property type="nucleotide sequence ID" value="NZ_JBCITM010000003.1"/>
</dbReference>
<keyword evidence="9" id="KW-0963">Cytoplasm</keyword>
<evidence type="ECO:0000256" key="9">
    <source>
        <dbReference type="RuleBase" id="RU364116"/>
    </source>
</evidence>
<dbReference type="InterPro" id="IPR007197">
    <property type="entry name" value="rSAM"/>
</dbReference>
<evidence type="ECO:0000256" key="3">
    <source>
        <dbReference type="ARBA" id="ARBA00022617"/>
    </source>
</evidence>
<dbReference type="SFLD" id="SFLDF00288">
    <property type="entry name" value="HemN-like__clustered_with_nucl"/>
    <property type="match status" value="1"/>
</dbReference>
<keyword evidence="5 9" id="KW-0479">Metal-binding</keyword>
<accession>A0ABU9VRF1</accession>
<evidence type="ECO:0000256" key="1">
    <source>
        <dbReference type="ARBA" id="ARBA00006100"/>
    </source>
</evidence>
<dbReference type="PANTHER" id="PTHR13932">
    <property type="entry name" value="COPROPORPHYRINIGEN III OXIDASE"/>
    <property type="match status" value="1"/>
</dbReference>
<name>A0ABU9VRF1_9CLOT</name>
<dbReference type="SFLD" id="SFLDG01065">
    <property type="entry name" value="anaerobic_coproporphyrinogen-I"/>
    <property type="match status" value="1"/>
</dbReference>
<dbReference type="InterPro" id="IPR013785">
    <property type="entry name" value="Aldolase_TIM"/>
</dbReference>
<keyword evidence="7 9" id="KW-0411">Iron-sulfur</keyword>
<comment type="caution">
    <text evidence="11">The sequence shown here is derived from an EMBL/GenBank/DDBJ whole genome shotgun (WGS) entry which is preliminary data.</text>
</comment>
<keyword evidence="12" id="KW-1185">Reference proteome</keyword>
<dbReference type="EMBL" id="JBCITM010000003">
    <property type="protein sequence ID" value="MEN1759747.1"/>
    <property type="molecule type" value="Genomic_DNA"/>
</dbReference>
<keyword evidence="9" id="KW-0004">4Fe-4S</keyword>
<evidence type="ECO:0000259" key="10">
    <source>
        <dbReference type="PROSITE" id="PS51918"/>
    </source>
</evidence>
<evidence type="ECO:0000256" key="4">
    <source>
        <dbReference type="ARBA" id="ARBA00022691"/>
    </source>
</evidence>
<dbReference type="Pfam" id="PF06969">
    <property type="entry name" value="HemN_C"/>
    <property type="match status" value="1"/>
</dbReference>
<keyword evidence="4 9" id="KW-0949">S-adenosyl-L-methionine</keyword>
<dbReference type="InterPro" id="IPR006638">
    <property type="entry name" value="Elp3/MiaA/NifB-like_rSAM"/>
</dbReference>
<evidence type="ECO:0000313" key="11">
    <source>
        <dbReference type="EMBL" id="MEN1759747.1"/>
    </source>
</evidence>
<comment type="function">
    <text evidence="9">Probably acts as a heme chaperone, transferring heme to an unknown acceptor. Binds one molecule of heme per monomer, possibly covalently. Binds 1 [4Fe-4S] cluster. The cluster is coordinated with 3 cysteines and an exchangeable S-adenosyl-L-methionine.</text>
</comment>
<dbReference type="InterPro" id="IPR010723">
    <property type="entry name" value="HemN_C"/>
</dbReference>
<dbReference type="Proteomes" id="UP001407405">
    <property type="component" value="Unassembled WGS sequence"/>
</dbReference>
<evidence type="ECO:0000256" key="6">
    <source>
        <dbReference type="ARBA" id="ARBA00023004"/>
    </source>
</evidence>
<dbReference type="NCBIfam" id="TIGR00539">
    <property type="entry name" value="hemN_rel"/>
    <property type="match status" value="1"/>
</dbReference>
<proteinExistence type="inferred from homology"/>
<dbReference type="PROSITE" id="PS51918">
    <property type="entry name" value="RADICAL_SAM"/>
    <property type="match status" value="1"/>
</dbReference>
<dbReference type="PANTHER" id="PTHR13932:SF5">
    <property type="entry name" value="RADICAL S-ADENOSYL METHIONINE DOMAIN-CONTAINING PROTEIN 1, MITOCHONDRIAL"/>
    <property type="match status" value="1"/>
</dbReference>
<dbReference type="SFLD" id="SFLDF00562">
    <property type="entry name" value="HemN-like__clustered_with_heat"/>
    <property type="match status" value="1"/>
</dbReference>
<dbReference type="InterPro" id="IPR004559">
    <property type="entry name" value="HemW-like"/>
</dbReference>
<keyword evidence="8 9" id="KW-0143">Chaperone</keyword>
<keyword evidence="3 9" id="KW-0349">Heme</keyword>
<evidence type="ECO:0000256" key="7">
    <source>
        <dbReference type="ARBA" id="ARBA00023014"/>
    </source>
</evidence>
<dbReference type="SMART" id="SM00729">
    <property type="entry name" value="Elp3"/>
    <property type="match status" value="1"/>
</dbReference>
<feature type="domain" description="Radical SAM core" evidence="10">
    <location>
        <begin position="2"/>
        <end position="238"/>
    </location>
</feature>
<protein>
    <recommendedName>
        <fullName evidence="2 9">Heme chaperone HemW</fullName>
    </recommendedName>
</protein>
<dbReference type="Gene3D" id="3.20.20.70">
    <property type="entry name" value="Aldolase class I"/>
    <property type="match status" value="1"/>
</dbReference>
<sequence>MLSNQHSLSVYIHIPFCRQKCHYCDFLSWPNRIEDLDTYVEALLAEVDLYRGRLAERPVATVFFGGGTPSLLTGVHTSRILEKLASAGSLTKDAEITMEANPEQLTLGQLKAYRQAGVNRLSLGLQSTHDPLLAFLGRRHTAADFYRVVELACQAGFVNMNADLIFGIPGQQLEQWQESLETLEAMKISHLSCYGLTFEPGTPLHRQRDSGTVCAADEDLEYAMFRWGIEWLQQKGYQHYEISNYALPGKSCLHNITYWENREYLGFGAGAHGFLSGERTANSQQMESYVAAIYQGEFPYMSCEKIGLAESVSETMFLGLRMRRGISETVFESRYGRSMASFFEKEITELMQRGLLEQQSGFLRLTEKGIDLSNLVFEKLLVSSG</sequence>
<evidence type="ECO:0000313" key="12">
    <source>
        <dbReference type="Proteomes" id="UP001407405"/>
    </source>
</evidence>
<dbReference type="InterPro" id="IPR034505">
    <property type="entry name" value="Coproporphyrinogen-III_oxidase"/>
</dbReference>
<evidence type="ECO:0000256" key="8">
    <source>
        <dbReference type="ARBA" id="ARBA00023186"/>
    </source>
</evidence>
<gene>
    <name evidence="11" type="primary">hemW</name>
    <name evidence="11" type="ORF">AAIG11_04615</name>
</gene>
<comment type="similarity">
    <text evidence="1">Belongs to the anaerobic coproporphyrinogen-III oxidase family. HemW subfamily.</text>
</comment>
<reference evidence="11 12" key="1">
    <citation type="submission" date="2024-04" db="EMBL/GenBank/DDBJ databases">
        <title>Genome sequencing and metabolic network reconstruction of aminoacids and betaine degradation by Anoxynatronum sibiricum.</title>
        <authorList>
            <person name="Detkova E.N."/>
            <person name="Boltjanskaja Y.V."/>
            <person name="Mardanov A.V."/>
            <person name="Kevbrin V."/>
        </authorList>
    </citation>
    <scope>NUCLEOTIDE SEQUENCE [LARGE SCALE GENOMIC DNA]</scope>
    <source>
        <strain evidence="11 12">Z-7981</strain>
    </source>
</reference>
<dbReference type="Pfam" id="PF04055">
    <property type="entry name" value="Radical_SAM"/>
    <property type="match status" value="1"/>
</dbReference>
<dbReference type="InterPro" id="IPR058240">
    <property type="entry name" value="rSAM_sf"/>
</dbReference>
<dbReference type="SFLD" id="SFLDG01082">
    <property type="entry name" value="B12-binding_domain_containing"/>
    <property type="match status" value="1"/>
</dbReference>